<feature type="region of interest" description="Leucine repeat I (LRI)" evidence="3">
    <location>
        <begin position="288"/>
        <end position="348"/>
    </location>
</feature>
<dbReference type="InterPro" id="IPR005202">
    <property type="entry name" value="TF_GRAS"/>
</dbReference>
<feature type="region of interest" description="VHIID" evidence="3">
    <location>
        <begin position="367"/>
        <end position="432"/>
    </location>
</feature>
<feature type="region of interest" description="Disordered" evidence="4">
    <location>
        <begin position="82"/>
        <end position="106"/>
    </location>
</feature>
<feature type="region of interest" description="Leucine repeat II (LRII)" evidence="3">
    <location>
        <begin position="448"/>
        <end position="480"/>
    </location>
</feature>
<reference evidence="5" key="1">
    <citation type="submission" date="2020-05" db="EMBL/GenBank/DDBJ databases">
        <title>WGS assembly of Panicum virgatum.</title>
        <authorList>
            <person name="Lovell J.T."/>
            <person name="Jenkins J."/>
            <person name="Shu S."/>
            <person name="Juenger T.E."/>
            <person name="Schmutz J."/>
        </authorList>
    </citation>
    <scope>NUCLEOTIDE SEQUENCE</scope>
    <source>
        <strain evidence="5">AP13</strain>
    </source>
</reference>
<proteinExistence type="inferred from homology"/>
<comment type="similarity">
    <text evidence="3">Belongs to the GRAS family.</text>
</comment>
<gene>
    <name evidence="5" type="ORF">PVAP13_8KG299600</name>
</gene>
<feature type="region of interest" description="SAW" evidence="3">
    <location>
        <begin position="587"/>
        <end position="662"/>
    </location>
</feature>
<comment type="caution">
    <text evidence="5">The sequence shown here is derived from an EMBL/GenBank/DDBJ whole genome shotgun (WGS) entry which is preliminary data.</text>
</comment>
<feature type="region of interest" description="Disordered" evidence="4">
    <location>
        <begin position="257"/>
        <end position="285"/>
    </location>
</feature>
<organism evidence="5 6">
    <name type="scientific">Panicum virgatum</name>
    <name type="common">Blackwell switchgrass</name>
    <dbReference type="NCBI Taxonomy" id="38727"/>
    <lineage>
        <taxon>Eukaryota</taxon>
        <taxon>Viridiplantae</taxon>
        <taxon>Streptophyta</taxon>
        <taxon>Embryophyta</taxon>
        <taxon>Tracheophyta</taxon>
        <taxon>Spermatophyta</taxon>
        <taxon>Magnoliopsida</taxon>
        <taxon>Liliopsida</taxon>
        <taxon>Poales</taxon>
        <taxon>Poaceae</taxon>
        <taxon>PACMAD clade</taxon>
        <taxon>Panicoideae</taxon>
        <taxon>Panicodae</taxon>
        <taxon>Paniceae</taxon>
        <taxon>Panicinae</taxon>
        <taxon>Panicum</taxon>
        <taxon>Panicum sect. Hiantes</taxon>
    </lineage>
</organism>
<feature type="compositionally biased region" description="Low complexity" evidence="4">
    <location>
        <begin position="82"/>
        <end position="99"/>
    </location>
</feature>
<accession>A0A8T0PPN1</accession>
<evidence type="ECO:0000256" key="4">
    <source>
        <dbReference type="SAM" id="MobiDB-lite"/>
    </source>
</evidence>
<feature type="short sequence motif" description="VHIID" evidence="3">
    <location>
        <begin position="398"/>
        <end position="402"/>
    </location>
</feature>
<dbReference type="Pfam" id="PF03514">
    <property type="entry name" value="GRAS"/>
    <property type="match status" value="1"/>
</dbReference>
<dbReference type="PROSITE" id="PS50985">
    <property type="entry name" value="GRAS"/>
    <property type="match status" value="1"/>
</dbReference>
<dbReference type="Proteomes" id="UP000823388">
    <property type="component" value="Chromosome 8K"/>
</dbReference>
<keyword evidence="2" id="KW-0804">Transcription</keyword>
<evidence type="ECO:0000313" key="6">
    <source>
        <dbReference type="Proteomes" id="UP000823388"/>
    </source>
</evidence>
<dbReference type="PANTHER" id="PTHR31636">
    <property type="entry name" value="OSJNBA0084A10.13 PROTEIN-RELATED"/>
    <property type="match status" value="1"/>
</dbReference>
<evidence type="ECO:0008006" key="7">
    <source>
        <dbReference type="Google" id="ProtNLM"/>
    </source>
</evidence>
<name>A0A8T0PPN1_PANVG</name>
<evidence type="ECO:0000313" key="5">
    <source>
        <dbReference type="EMBL" id="KAG2562888.1"/>
    </source>
</evidence>
<feature type="region of interest" description="Disordered" evidence="4">
    <location>
        <begin position="1"/>
        <end position="38"/>
    </location>
</feature>
<dbReference type="AlphaFoldDB" id="A0A8T0PPN1"/>
<sequence length="667" mass="74197">MAEGEGLLADPEPFSPSVFLDLPPTPRPDGTEDPVSSDDLILPFISRMLMEEDIGDQFFYQYPEHPALLQAQQPFADILSDAATNSTSSGSTATLSPSSPDDPIQLPHLLQPAPHATAGLEQHDGVQSWALLDDADEEGRRKKSSDGDQDQTVLASAFFSGNNKDILNQAFLKGKEEANKLLPTNSALLVDQVKETNGGGRKKTHNWDDYDDLEAETCRKSKLMVPEPEETGEVVDEMIVNAYDLCLKEMESLRITMGSSEDTKKKKEKKKKGMKGKGKGSRSRNEAVDLSTLLIHCAQAVATDNRRGAAELLRQIRQHSSPRGDATQRLAHVFAEGLEARLAGSGSQLYASTVAERVPVTEYLKACWLYLAACCFEMVAFKFSIAAICNAAAGRKKLHIVDYGVSYGFQWPTLLRCLANREGGPPEVRITGIDLPQPGFRPAAQIEATGRRLSNCARQFGVAFKFRGIAAKWETIGADDLDIDRDEVLIVNSVRFQNLMDEGADIDSPSPRDIVLGNIRKMRPDMFILFTTNVLSGASFFLTRFREALFYYSAMFDMLDATAPRDSHQRLLVERGLFRPCALNAVACEGSDRVERPETYKQWQARSQRAGLKQLPLDPDIVRDVREMVREQYHKDFAIDVDHHWLLEGWKGRVLYAMSTWVADDAM</sequence>
<feature type="compositionally biased region" description="Basic residues" evidence="4">
    <location>
        <begin position="266"/>
        <end position="282"/>
    </location>
</feature>
<comment type="caution">
    <text evidence="3">Lacks conserved residue(s) required for the propagation of feature annotation.</text>
</comment>
<evidence type="ECO:0000256" key="3">
    <source>
        <dbReference type="PROSITE-ProRule" id="PRU01191"/>
    </source>
</evidence>
<protein>
    <recommendedName>
        <fullName evidence="7">Scarecrow-like protein 9</fullName>
    </recommendedName>
</protein>
<keyword evidence="1" id="KW-0805">Transcription regulation</keyword>
<dbReference type="EMBL" id="CM029051">
    <property type="protein sequence ID" value="KAG2562888.1"/>
    <property type="molecule type" value="Genomic_DNA"/>
</dbReference>
<evidence type="ECO:0000256" key="1">
    <source>
        <dbReference type="ARBA" id="ARBA00023015"/>
    </source>
</evidence>
<evidence type="ECO:0000256" key="2">
    <source>
        <dbReference type="ARBA" id="ARBA00023163"/>
    </source>
</evidence>
<keyword evidence="6" id="KW-1185">Reference proteome</keyword>